<evidence type="ECO:0000256" key="1">
    <source>
        <dbReference type="SAM" id="MobiDB-lite"/>
    </source>
</evidence>
<sequence>MNFANACRAGTTTPFYFGETGETISTKKSPKLKLWTPTTMSSQKKSKAEALDSNNNVKSKKVQS</sequence>
<gene>
    <name evidence="2" type="ORF">PN36_12235</name>
</gene>
<organism evidence="2 3">
    <name type="scientific">Candidatus Thiomargarita nelsonii</name>
    <dbReference type="NCBI Taxonomy" id="1003181"/>
    <lineage>
        <taxon>Bacteria</taxon>
        <taxon>Pseudomonadati</taxon>
        <taxon>Pseudomonadota</taxon>
        <taxon>Gammaproteobacteria</taxon>
        <taxon>Thiotrichales</taxon>
        <taxon>Thiotrichaceae</taxon>
        <taxon>Thiomargarita</taxon>
    </lineage>
</organism>
<feature type="region of interest" description="Disordered" evidence="1">
    <location>
        <begin position="28"/>
        <end position="64"/>
    </location>
</feature>
<proteinExistence type="predicted"/>
<keyword evidence="3" id="KW-1185">Reference proteome</keyword>
<dbReference type="AlphaFoldDB" id="A0A0A6PD73"/>
<dbReference type="EMBL" id="JSZA02000038">
    <property type="protein sequence ID" value="KHD08209.1"/>
    <property type="molecule type" value="Genomic_DNA"/>
</dbReference>
<evidence type="ECO:0000313" key="2">
    <source>
        <dbReference type="EMBL" id="KHD08209.1"/>
    </source>
</evidence>
<reference evidence="2 3" key="1">
    <citation type="journal article" date="2016" name="Front. Microbiol.">
        <title>Single-Cell (Meta-)Genomics of a Dimorphic Candidatus Thiomargarita nelsonii Reveals Genomic Plasticity.</title>
        <authorList>
            <person name="Flood B.E."/>
            <person name="Fliss P."/>
            <person name="Jones D.S."/>
            <person name="Dick G.J."/>
            <person name="Jain S."/>
            <person name="Kaster A.K."/>
            <person name="Winkel M."/>
            <person name="Mussmann M."/>
            <person name="Bailey J."/>
        </authorList>
    </citation>
    <scope>NUCLEOTIDE SEQUENCE [LARGE SCALE GENOMIC DNA]</scope>
    <source>
        <strain evidence="2">Hydrate Ridge</strain>
    </source>
</reference>
<name>A0A0A6PD73_9GAMM</name>
<dbReference type="Proteomes" id="UP000030428">
    <property type="component" value="Unassembled WGS sequence"/>
</dbReference>
<evidence type="ECO:0000313" key="3">
    <source>
        <dbReference type="Proteomes" id="UP000030428"/>
    </source>
</evidence>
<accession>A0A0A6PD73</accession>
<comment type="caution">
    <text evidence="2">The sequence shown here is derived from an EMBL/GenBank/DDBJ whole genome shotgun (WGS) entry which is preliminary data.</text>
</comment>
<protein>
    <submittedName>
        <fullName evidence="2">Uncharacterized protein</fullName>
    </submittedName>
</protein>